<dbReference type="SUPFAM" id="SSF109604">
    <property type="entry name" value="HD-domain/PDEase-like"/>
    <property type="match status" value="1"/>
</dbReference>
<proteinExistence type="predicted"/>
<accession>A0AB72UFH0</accession>
<reference evidence="1 2" key="1">
    <citation type="journal article" date="2012" name="J. Bacteriol.">
        <title>Genome sequence of Thalassospira xiamenensis type strain M-5.</title>
        <authorList>
            <person name="Lai Q."/>
            <person name="Shao Z."/>
        </authorList>
    </citation>
    <scope>NUCLEOTIDE SEQUENCE [LARGE SCALE GENOMIC DNA]</scope>
    <source>
        <strain evidence="1 2">M-5</strain>
    </source>
</reference>
<gene>
    <name evidence="1" type="ORF">TH3_13265</name>
</gene>
<evidence type="ECO:0000313" key="1">
    <source>
        <dbReference type="EMBL" id="AJD52769.1"/>
    </source>
</evidence>
<dbReference type="RefSeq" id="WP_007092530.1">
    <property type="nucleotide sequence ID" value="NZ_CP004388.1"/>
</dbReference>
<organism evidence="1 2">
    <name type="scientific">Thalassospira xiamenensis M-5 = DSM 17429</name>
    <dbReference type="NCBI Taxonomy" id="1123366"/>
    <lineage>
        <taxon>Bacteria</taxon>
        <taxon>Pseudomonadati</taxon>
        <taxon>Pseudomonadota</taxon>
        <taxon>Alphaproteobacteria</taxon>
        <taxon>Rhodospirillales</taxon>
        <taxon>Thalassospiraceae</taxon>
        <taxon>Thalassospira</taxon>
    </lineage>
</organism>
<evidence type="ECO:0000313" key="2">
    <source>
        <dbReference type="Proteomes" id="UP000007127"/>
    </source>
</evidence>
<dbReference type="GeneID" id="31928326"/>
<dbReference type="KEGG" id="txi:TH3_13265"/>
<sequence>MRELMMSFDHISMSFEVRLEVFRHQVAAMSRIRRWNGACDVTVAPHCLQACDLASPGAAGYALIHDIEEFDRRFCVWKHCGRGWRAMGKASRLLLNII</sequence>
<dbReference type="EMBL" id="CP004388">
    <property type="protein sequence ID" value="AJD52769.1"/>
    <property type="molecule type" value="Genomic_DNA"/>
</dbReference>
<dbReference type="AlphaFoldDB" id="A0AB72UFH0"/>
<protein>
    <submittedName>
        <fullName evidence="1">Uncharacterized protein</fullName>
    </submittedName>
</protein>
<dbReference type="Proteomes" id="UP000007127">
    <property type="component" value="Chromosome"/>
</dbReference>
<name>A0AB72UFH0_9PROT</name>
<dbReference type="Gene3D" id="1.10.3210.10">
    <property type="entry name" value="Hypothetical protein af1432"/>
    <property type="match status" value="1"/>
</dbReference>